<dbReference type="RefSeq" id="WP_125127230.1">
    <property type="nucleotide sequence ID" value="NZ_RHJS01000002.1"/>
</dbReference>
<protein>
    <submittedName>
        <fullName evidence="1">Uncharacterized protein</fullName>
    </submittedName>
</protein>
<evidence type="ECO:0000313" key="2">
    <source>
        <dbReference type="Proteomes" id="UP000274920"/>
    </source>
</evidence>
<accession>A0A3R8JMT5</accession>
<keyword evidence="2" id="KW-1185">Reference proteome</keyword>
<dbReference type="EMBL" id="RHJS01000002">
    <property type="protein sequence ID" value="RRK31589.1"/>
    <property type="molecule type" value="Genomic_DNA"/>
</dbReference>
<dbReference type="Proteomes" id="UP000274920">
    <property type="component" value="Unassembled WGS sequence"/>
</dbReference>
<gene>
    <name evidence="1" type="ORF">EBB54_09635</name>
</gene>
<dbReference type="AlphaFoldDB" id="A0A3R8JMT5"/>
<comment type="caution">
    <text evidence="1">The sequence shown here is derived from an EMBL/GenBank/DDBJ whole genome shotgun (WGS) entry which is preliminary data.</text>
</comment>
<evidence type="ECO:0000313" key="1">
    <source>
        <dbReference type="EMBL" id="RRK31589.1"/>
    </source>
</evidence>
<organism evidence="1 2">
    <name type="scientific">Schaedlerella arabinosiphila</name>
    <dbReference type="NCBI Taxonomy" id="2044587"/>
    <lineage>
        <taxon>Bacteria</taxon>
        <taxon>Bacillati</taxon>
        <taxon>Bacillota</taxon>
        <taxon>Clostridia</taxon>
        <taxon>Lachnospirales</taxon>
        <taxon>Lachnospiraceae</taxon>
        <taxon>Schaedlerella</taxon>
    </lineage>
</organism>
<proteinExistence type="predicted"/>
<sequence>MNKKITEIYNTMIQRTKFTDETSREMEKKLKELLKKEESQMEPLEYEQYRNKLFQAASIAEEAGFIKGFRYAVLLMAECFVTDDMAVKQ</sequence>
<name>A0A3R8JMT5_9FIRM</name>
<reference evidence="1" key="1">
    <citation type="submission" date="2018-10" db="EMBL/GenBank/DDBJ databases">
        <title>Schaedlerella arabinophila gen. nov. sp. nov., isolated from the mouse intestinal tract and comparative analysis with the genome of the closely related altered Schaedler flora strain ASF502.</title>
        <authorList>
            <person name="Miyake S."/>
            <person name="Soh M."/>
            <person name="Seedorf H."/>
        </authorList>
    </citation>
    <scope>NUCLEOTIDE SEQUENCE [LARGE SCALE GENOMIC DNA]</scope>
    <source>
        <strain evidence="1">DSM 106076</strain>
    </source>
</reference>